<accession>A0A182TKY4</accession>
<dbReference type="Pfam" id="PF02934">
    <property type="entry name" value="GatB_N"/>
    <property type="match status" value="1"/>
</dbReference>
<dbReference type="SUPFAM" id="SSF55931">
    <property type="entry name" value="Glutamine synthetase/guanido kinase"/>
    <property type="match status" value="1"/>
</dbReference>
<dbReference type="NCBIfam" id="NF004012">
    <property type="entry name" value="PRK05477.1-2"/>
    <property type="match status" value="1"/>
</dbReference>
<dbReference type="NCBIfam" id="NF004014">
    <property type="entry name" value="PRK05477.1-4"/>
    <property type="match status" value="1"/>
</dbReference>
<dbReference type="InterPro" id="IPR017959">
    <property type="entry name" value="Asn/Gln-tRNA_amidoTrfase_suB/E"/>
</dbReference>
<proteinExistence type="inferred from homology"/>
<dbReference type="InterPro" id="IPR018027">
    <property type="entry name" value="Asn/Gln_amidotransferase"/>
</dbReference>
<dbReference type="EC" id="6.3.5.-" evidence="9"/>
<evidence type="ECO:0000256" key="7">
    <source>
        <dbReference type="ARBA" id="ARBA00047380"/>
    </source>
</evidence>
<name>A0A182TKY4_9DIPT</name>
<keyword evidence="5 9" id="KW-0648">Protein biosynthesis</keyword>
<dbReference type="SUPFAM" id="SSF89095">
    <property type="entry name" value="GatB/YqeY motif"/>
    <property type="match status" value="1"/>
</dbReference>
<reference evidence="11" key="2">
    <citation type="submission" date="2020-05" db="UniProtKB">
        <authorList>
            <consortium name="EnsemblMetazoa"/>
        </authorList>
    </citation>
    <scope>IDENTIFICATION</scope>
    <source>
        <strain evidence="11">CM1001059</strain>
    </source>
</reference>
<dbReference type="AlphaFoldDB" id="A0A182TKY4"/>
<comment type="catalytic activity">
    <reaction evidence="8 9">
        <text>L-glutamyl-tRNA(Gln) + L-glutamine + ATP + H2O = L-glutaminyl-tRNA(Gln) + L-glutamate + ADP + phosphate + H(+)</text>
        <dbReference type="Rhea" id="RHEA:17521"/>
        <dbReference type="Rhea" id="RHEA-COMP:9681"/>
        <dbReference type="Rhea" id="RHEA-COMP:9684"/>
        <dbReference type="ChEBI" id="CHEBI:15377"/>
        <dbReference type="ChEBI" id="CHEBI:15378"/>
        <dbReference type="ChEBI" id="CHEBI:29985"/>
        <dbReference type="ChEBI" id="CHEBI:30616"/>
        <dbReference type="ChEBI" id="CHEBI:43474"/>
        <dbReference type="ChEBI" id="CHEBI:58359"/>
        <dbReference type="ChEBI" id="CHEBI:78520"/>
        <dbReference type="ChEBI" id="CHEBI:78521"/>
        <dbReference type="ChEBI" id="CHEBI:456216"/>
    </reaction>
</comment>
<keyword evidence="12" id="KW-1185">Reference proteome</keyword>
<comment type="function">
    <text evidence="9">Allows the formation of correctly charged Gln-tRNA(Gln) through the transamidation of misacylated Glu-tRNA(Gln) in the mitochondria. The reaction takes place in the presence of glutamine and ATP through an activated gamma-phospho-Glu-tRNA(Gln).</text>
</comment>
<dbReference type="STRING" id="34690.A0A182TKY4"/>
<dbReference type="GO" id="GO:0070681">
    <property type="term" value="P:glutaminyl-tRNAGln biosynthesis via transamidation"/>
    <property type="evidence" value="ECO:0007669"/>
    <property type="project" value="UniProtKB-UniRule"/>
</dbReference>
<evidence type="ECO:0000259" key="10">
    <source>
        <dbReference type="SMART" id="SM00845"/>
    </source>
</evidence>
<evidence type="ECO:0000256" key="4">
    <source>
        <dbReference type="ARBA" id="ARBA00022840"/>
    </source>
</evidence>
<evidence type="ECO:0000256" key="5">
    <source>
        <dbReference type="ARBA" id="ARBA00022917"/>
    </source>
</evidence>
<evidence type="ECO:0000313" key="11">
    <source>
        <dbReference type="EnsemblMetazoa" id="AMEC004196-PA"/>
    </source>
</evidence>
<reference evidence="12" key="1">
    <citation type="submission" date="2014-01" db="EMBL/GenBank/DDBJ databases">
        <title>The Genome Sequence of Anopheles melas CM1001059_A (V2).</title>
        <authorList>
            <consortium name="The Broad Institute Genomics Platform"/>
            <person name="Neafsey D.E."/>
            <person name="Besansky N."/>
            <person name="Howell P."/>
            <person name="Walton C."/>
            <person name="Young S.K."/>
            <person name="Zeng Q."/>
            <person name="Gargeya S."/>
            <person name="Fitzgerald M."/>
            <person name="Haas B."/>
            <person name="Abouelleil A."/>
            <person name="Allen A.W."/>
            <person name="Alvarado L."/>
            <person name="Arachchi H.M."/>
            <person name="Berlin A.M."/>
            <person name="Chapman S.B."/>
            <person name="Gainer-Dewar J."/>
            <person name="Goldberg J."/>
            <person name="Griggs A."/>
            <person name="Gujja S."/>
            <person name="Hansen M."/>
            <person name="Howarth C."/>
            <person name="Imamovic A."/>
            <person name="Ireland A."/>
            <person name="Larimer J."/>
            <person name="McCowan C."/>
            <person name="Murphy C."/>
            <person name="Pearson M."/>
            <person name="Poon T.W."/>
            <person name="Priest M."/>
            <person name="Roberts A."/>
            <person name="Saif S."/>
            <person name="Shea T."/>
            <person name="Sisk P."/>
            <person name="Sykes S."/>
            <person name="Wortman J."/>
            <person name="Nusbaum C."/>
            <person name="Birren B."/>
        </authorList>
    </citation>
    <scope>NUCLEOTIDE SEQUENCE [LARGE SCALE GENOMIC DNA]</scope>
    <source>
        <strain evidence="12">CM1001059</strain>
    </source>
</reference>
<evidence type="ECO:0000256" key="6">
    <source>
        <dbReference type="ARBA" id="ARBA00022946"/>
    </source>
</evidence>
<dbReference type="HAMAP" id="MF_00121">
    <property type="entry name" value="GatB"/>
    <property type="match status" value="1"/>
</dbReference>
<dbReference type="PANTHER" id="PTHR11659:SF0">
    <property type="entry name" value="GLUTAMYL-TRNA(GLN) AMIDOTRANSFERASE SUBUNIT B, MITOCHONDRIAL"/>
    <property type="match status" value="1"/>
</dbReference>
<dbReference type="Pfam" id="PF02637">
    <property type="entry name" value="GatB_Yqey"/>
    <property type="match status" value="1"/>
</dbReference>
<sequence>MALSNRLLFRYFSAAKHPKNNARTKWKSVVGLEVHAQLETKSKLFSGARATFGAAPNSCVALFDASIPGTLPVLNKGAVELGVKTALALGCNVSAVSMFDRKHYFYADLPNGYQITQQRAPLARGGNLSFPVFVPGVTKAPYYKTARLHQLQLEQDSGKSLHDPYERKSLVDLNRAGVPLMELVFEPDLETGEEAAALVKELILILTRLQSCSCKMEEGALRVDANISVHLEGTPLGTRTEVKNIGSVRAVAQAVDYEIQRQIAVLDEGGMIHNETRAWDSTARETVAMRDKEVVLDYRFMPEPNLPPLHLKLSEDSEESPEADAVGLIDVPKLHQTLPELPEQTRQTIIQRHQLTSTIAITLVNDVTLYEYFRSIIDESATRSPKLVANFLINELLTMLNRNKLEPADAGLTSSQLATIVDMLQDNQLNIHYARRVLQELLDQRDRAEGSAPSSSCPREIVTASNWFLITDESDIRRYCEGVIERSPKLVDKYRKGKEKMLYALAGEVAKASEEKVDMARAVEMLKEMLNPAPSRHGLKKE</sequence>
<dbReference type="FunFam" id="1.10.10.410:FF:000001">
    <property type="entry name" value="Aspartyl/glutamyl-tRNA(Asn/Gln) amidotransferase subunit B"/>
    <property type="match status" value="1"/>
</dbReference>
<dbReference type="VEuPathDB" id="VectorBase:AMEC004196"/>
<comment type="subunit">
    <text evidence="9">Subunit of the heterotrimeric GatCAB amidotransferase (AdT) complex, composed of A, B and C subunits.</text>
</comment>
<evidence type="ECO:0000313" key="12">
    <source>
        <dbReference type="Proteomes" id="UP000075902"/>
    </source>
</evidence>
<dbReference type="InterPro" id="IPR003789">
    <property type="entry name" value="Asn/Gln_tRNA_amidoTrase-B-like"/>
</dbReference>
<keyword evidence="4 9" id="KW-0067">ATP-binding</keyword>
<dbReference type="Gene3D" id="1.10.10.410">
    <property type="match status" value="1"/>
</dbReference>
<keyword evidence="2 9" id="KW-0436">Ligase</keyword>
<organism evidence="11 12">
    <name type="scientific">Anopheles melas</name>
    <dbReference type="NCBI Taxonomy" id="34690"/>
    <lineage>
        <taxon>Eukaryota</taxon>
        <taxon>Metazoa</taxon>
        <taxon>Ecdysozoa</taxon>
        <taxon>Arthropoda</taxon>
        <taxon>Hexapoda</taxon>
        <taxon>Insecta</taxon>
        <taxon>Pterygota</taxon>
        <taxon>Neoptera</taxon>
        <taxon>Endopterygota</taxon>
        <taxon>Diptera</taxon>
        <taxon>Nematocera</taxon>
        <taxon>Culicoidea</taxon>
        <taxon>Culicidae</taxon>
        <taxon>Anophelinae</taxon>
        <taxon>Anopheles</taxon>
    </lineage>
</organism>
<comment type="similarity">
    <text evidence="1 9">Belongs to the GatB/GatE family. GatB subfamily.</text>
</comment>
<dbReference type="GO" id="GO:0032543">
    <property type="term" value="P:mitochondrial translation"/>
    <property type="evidence" value="ECO:0007669"/>
    <property type="project" value="UniProtKB-UniRule"/>
</dbReference>
<feature type="domain" description="Asn/Gln amidotransferase" evidence="10">
    <location>
        <begin position="371"/>
        <end position="530"/>
    </location>
</feature>
<keyword evidence="9" id="KW-0496">Mitochondrion</keyword>
<dbReference type="InterPro" id="IPR004413">
    <property type="entry name" value="GatB"/>
</dbReference>
<evidence type="ECO:0000256" key="3">
    <source>
        <dbReference type="ARBA" id="ARBA00022741"/>
    </source>
</evidence>
<dbReference type="GO" id="GO:0050566">
    <property type="term" value="F:asparaginyl-tRNA synthase (glutamine-hydrolyzing) activity"/>
    <property type="evidence" value="ECO:0007669"/>
    <property type="project" value="RHEA"/>
</dbReference>
<comment type="subcellular location">
    <subcellularLocation>
        <location evidence="9">Mitochondrion</location>
    </subcellularLocation>
</comment>
<dbReference type="GO" id="GO:0005739">
    <property type="term" value="C:mitochondrion"/>
    <property type="evidence" value="ECO:0007669"/>
    <property type="project" value="UniProtKB-SubCell"/>
</dbReference>
<dbReference type="GO" id="GO:0030956">
    <property type="term" value="C:glutamyl-tRNA(Gln) amidotransferase complex"/>
    <property type="evidence" value="ECO:0007669"/>
    <property type="project" value="UniProtKB-UniRule"/>
</dbReference>
<comment type="catalytic activity">
    <reaction evidence="7">
        <text>L-aspartyl-tRNA(Asn) + L-glutamine + ATP + H2O = L-asparaginyl-tRNA(Asn) + L-glutamate + ADP + phosphate + 2 H(+)</text>
        <dbReference type="Rhea" id="RHEA:14513"/>
        <dbReference type="Rhea" id="RHEA-COMP:9674"/>
        <dbReference type="Rhea" id="RHEA-COMP:9677"/>
        <dbReference type="ChEBI" id="CHEBI:15377"/>
        <dbReference type="ChEBI" id="CHEBI:15378"/>
        <dbReference type="ChEBI" id="CHEBI:29985"/>
        <dbReference type="ChEBI" id="CHEBI:30616"/>
        <dbReference type="ChEBI" id="CHEBI:43474"/>
        <dbReference type="ChEBI" id="CHEBI:58359"/>
        <dbReference type="ChEBI" id="CHEBI:78515"/>
        <dbReference type="ChEBI" id="CHEBI:78516"/>
        <dbReference type="ChEBI" id="CHEBI:456216"/>
    </reaction>
</comment>
<dbReference type="InterPro" id="IPR023168">
    <property type="entry name" value="GatB_Yqey_C_2"/>
</dbReference>
<dbReference type="InterPro" id="IPR014746">
    <property type="entry name" value="Gln_synth/guanido_kin_cat_dom"/>
</dbReference>
<dbReference type="SMART" id="SM00845">
    <property type="entry name" value="GatB_Yqey"/>
    <property type="match status" value="1"/>
</dbReference>
<evidence type="ECO:0000256" key="8">
    <source>
        <dbReference type="ARBA" id="ARBA00047913"/>
    </source>
</evidence>
<dbReference type="PANTHER" id="PTHR11659">
    <property type="entry name" value="GLUTAMYL-TRNA GLN AMIDOTRANSFERASE SUBUNIT B MITOCHONDRIAL AND PROKARYOTIC PET112-RELATED"/>
    <property type="match status" value="1"/>
</dbReference>
<dbReference type="EnsemblMetazoa" id="AMEC004196-RA">
    <property type="protein sequence ID" value="AMEC004196-PA"/>
    <property type="gene ID" value="AMEC004196"/>
</dbReference>
<protein>
    <recommendedName>
        <fullName evidence="9">Glutamyl-tRNA(Gln) amidotransferase subunit B, mitochondrial</fullName>
        <shortName evidence="9">Glu-AdT subunit B</shortName>
        <ecNumber evidence="9">6.3.5.-</ecNumber>
    </recommendedName>
</protein>
<dbReference type="GO" id="GO:0050567">
    <property type="term" value="F:glutaminyl-tRNA synthase (glutamine-hydrolyzing) activity"/>
    <property type="evidence" value="ECO:0007669"/>
    <property type="project" value="UniProtKB-UniRule"/>
</dbReference>
<evidence type="ECO:0000256" key="1">
    <source>
        <dbReference type="ARBA" id="ARBA00005306"/>
    </source>
</evidence>
<keyword evidence="6" id="KW-0809">Transit peptide</keyword>
<keyword evidence="3 9" id="KW-0547">Nucleotide-binding</keyword>
<dbReference type="InterPro" id="IPR006075">
    <property type="entry name" value="Asn/Gln-tRNA_Trfase_suB/E_cat"/>
</dbReference>
<dbReference type="NCBIfam" id="TIGR00133">
    <property type="entry name" value="gatB"/>
    <property type="match status" value="1"/>
</dbReference>
<dbReference type="GO" id="GO:0005524">
    <property type="term" value="F:ATP binding"/>
    <property type="evidence" value="ECO:0007669"/>
    <property type="project" value="UniProtKB-KW"/>
</dbReference>
<evidence type="ECO:0000256" key="2">
    <source>
        <dbReference type="ARBA" id="ARBA00022598"/>
    </source>
</evidence>
<evidence type="ECO:0000256" key="9">
    <source>
        <dbReference type="HAMAP-Rule" id="MF_03147"/>
    </source>
</evidence>
<dbReference type="Proteomes" id="UP000075902">
    <property type="component" value="Unassembled WGS sequence"/>
</dbReference>